<organism evidence="3">
    <name type="scientific">Anthurium amnicola</name>
    <dbReference type="NCBI Taxonomy" id="1678845"/>
    <lineage>
        <taxon>Eukaryota</taxon>
        <taxon>Viridiplantae</taxon>
        <taxon>Streptophyta</taxon>
        <taxon>Embryophyta</taxon>
        <taxon>Tracheophyta</taxon>
        <taxon>Spermatophyta</taxon>
        <taxon>Magnoliopsida</taxon>
        <taxon>Liliopsida</taxon>
        <taxon>Araceae</taxon>
        <taxon>Pothoideae</taxon>
        <taxon>Potheae</taxon>
        <taxon>Anthurium</taxon>
    </lineage>
</organism>
<proteinExistence type="predicted"/>
<gene>
    <name evidence="3" type="primary">lysS_7</name>
    <name evidence="3" type="ORF">g.51020</name>
</gene>
<feature type="signal peptide" evidence="2">
    <location>
        <begin position="1"/>
        <end position="26"/>
    </location>
</feature>
<sequence>MAITVKGFCVFLCLITLALYVSSSQASTDSTPPASSSTPASLTPHELSGRQLMNPSSSSTPRGALGARRTQVDGKMERPQMRGDRVGEVDENGEEGLIYNADYPGARTHPVPPLPRHPKP</sequence>
<evidence type="ECO:0000256" key="2">
    <source>
        <dbReference type="SAM" id="SignalP"/>
    </source>
</evidence>
<feature type="chain" id="PRO_5008900033" evidence="2">
    <location>
        <begin position="27"/>
        <end position="120"/>
    </location>
</feature>
<reference evidence="3" key="1">
    <citation type="submission" date="2015-07" db="EMBL/GenBank/DDBJ databases">
        <title>Transcriptome Assembly of Anthurium amnicola.</title>
        <authorList>
            <person name="Suzuki J."/>
        </authorList>
    </citation>
    <scope>NUCLEOTIDE SEQUENCE</scope>
</reference>
<accession>A0A1D1Y8Y1</accession>
<feature type="compositionally biased region" description="Basic and acidic residues" evidence="1">
    <location>
        <begin position="70"/>
        <end position="88"/>
    </location>
</feature>
<keyword evidence="2" id="KW-0732">Signal</keyword>
<feature type="compositionally biased region" description="Low complexity" evidence="1">
    <location>
        <begin position="24"/>
        <end position="41"/>
    </location>
</feature>
<keyword evidence="3" id="KW-0436">Ligase</keyword>
<protein>
    <submittedName>
        <fullName evidence="3">Lysine--tRNA ligase</fullName>
    </submittedName>
</protein>
<feature type="region of interest" description="Disordered" evidence="1">
    <location>
        <begin position="24"/>
        <end position="120"/>
    </location>
</feature>
<evidence type="ECO:0000313" key="3">
    <source>
        <dbReference type="EMBL" id="JAT51101.1"/>
    </source>
</evidence>
<dbReference type="AlphaFoldDB" id="A0A1D1Y8Y1"/>
<dbReference type="GO" id="GO:0016874">
    <property type="term" value="F:ligase activity"/>
    <property type="evidence" value="ECO:0007669"/>
    <property type="project" value="UniProtKB-KW"/>
</dbReference>
<feature type="compositionally biased region" description="Polar residues" evidence="1">
    <location>
        <begin position="51"/>
        <end position="61"/>
    </location>
</feature>
<dbReference type="EMBL" id="GDJX01016835">
    <property type="protein sequence ID" value="JAT51101.1"/>
    <property type="molecule type" value="Transcribed_RNA"/>
</dbReference>
<evidence type="ECO:0000256" key="1">
    <source>
        <dbReference type="SAM" id="MobiDB-lite"/>
    </source>
</evidence>
<feature type="compositionally biased region" description="Pro residues" evidence="1">
    <location>
        <begin position="110"/>
        <end position="120"/>
    </location>
</feature>
<name>A0A1D1Y8Y1_9ARAE</name>